<dbReference type="InterPro" id="IPR052551">
    <property type="entry name" value="UV-DNA_repair_photolyase"/>
</dbReference>
<dbReference type="AlphaFoldDB" id="A0A1J0WKI3"/>
<dbReference type="Pfam" id="PF04244">
    <property type="entry name" value="DPRP"/>
    <property type="match status" value="1"/>
</dbReference>
<dbReference type="Gene3D" id="3.40.50.620">
    <property type="entry name" value="HUPs"/>
    <property type="match status" value="1"/>
</dbReference>
<accession>A0A1J0WKI3</accession>
<evidence type="ECO:0000313" key="1">
    <source>
        <dbReference type="EMBL" id="APE44662.1"/>
    </source>
</evidence>
<dbReference type="PANTHER" id="PTHR38657:SF1">
    <property type="entry name" value="SLR1343 PROTEIN"/>
    <property type="match status" value="1"/>
</dbReference>
<protein>
    <submittedName>
        <fullName evidence="1">Cryptochrome/photolyase family protein</fullName>
    </submittedName>
</protein>
<dbReference type="InterPro" id="IPR014729">
    <property type="entry name" value="Rossmann-like_a/b/a_fold"/>
</dbReference>
<dbReference type="Gene3D" id="1.10.579.10">
    <property type="entry name" value="DNA Cyclobutane Dipyrimidine Photolyase, subunit A, domain 3"/>
    <property type="match status" value="1"/>
</dbReference>
<dbReference type="PANTHER" id="PTHR38657">
    <property type="entry name" value="SLR1343 PROTEIN"/>
    <property type="match status" value="1"/>
</dbReference>
<dbReference type="GO" id="GO:0016829">
    <property type="term" value="F:lyase activity"/>
    <property type="evidence" value="ECO:0007669"/>
    <property type="project" value="UniProtKB-KW"/>
</dbReference>
<dbReference type="InterPro" id="IPR007357">
    <property type="entry name" value="PhrB-like"/>
</dbReference>
<dbReference type="Gene3D" id="1.10.10.1710">
    <property type="entry name" value="Deoxyribodipyrimidine photolyase-related"/>
    <property type="match status" value="1"/>
</dbReference>
<name>A0A1J0WKI3_9RHOB</name>
<dbReference type="InterPro" id="IPR036134">
    <property type="entry name" value="Crypto/Photolyase_FAD-like_sf"/>
</dbReference>
<proteinExistence type="predicted"/>
<keyword evidence="2" id="KW-1185">Reference proteome</keyword>
<dbReference type="RefSeq" id="WP_071973010.1">
    <property type="nucleotide sequence ID" value="NZ_CP018076.1"/>
</dbReference>
<dbReference type="SUPFAM" id="SSF48173">
    <property type="entry name" value="Cryptochrome/photolyase FAD-binding domain"/>
    <property type="match status" value="1"/>
</dbReference>
<dbReference type="Proteomes" id="UP000181897">
    <property type="component" value="Chromosome"/>
</dbReference>
<dbReference type="KEGG" id="suam:BOO69_15535"/>
<reference evidence="1 2" key="1">
    <citation type="submission" date="2016-11" db="EMBL/GenBank/DDBJ databases">
        <title>Complete genome sequence of Sulfitobacter sp. AM1-D1, a toxic bacteria associated with marine dinoflagellate Alexandrium minutum in East China Sea.</title>
        <authorList>
            <person name="Yang Q."/>
            <person name="Zhang X."/>
            <person name="Tian X."/>
        </authorList>
    </citation>
    <scope>NUCLEOTIDE SEQUENCE [LARGE SCALE GENOMIC DNA]</scope>
    <source>
        <strain evidence="1 2">AM1-D1</strain>
    </source>
</reference>
<dbReference type="OrthoDB" id="5288100at2"/>
<gene>
    <name evidence="1" type="ORF">BOO69_15535</name>
</gene>
<keyword evidence="1" id="KW-0456">Lyase</keyword>
<dbReference type="EMBL" id="CP018076">
    <property type="protein sequence ID" value="APE44662.1"/>
    <property type="molecule type" value="Genomic_DNA"/>
</dbReference>
<sequence length="509" mass="58335">MVKRLVLVLGDQLSDTLSALREADKSEDIVVMAEVAEETDYVDHHPKKIALIFAAMRKFGAALEKDGWTVRYTQLDDTENAGSIVGELLRRAEETGAEEVLVTEPGEWRLIDKLRHAPIKTRILSDDRFIASHAEFESWAKDRKALRMEYFYRDMRRKTGLMMDGDDPAGDKWNYDHDNRKPAPDEVDASGPMQFTPDETVEEVLDLVEARFGDRFGDLRPFHYATDQGQARRALSHFVKHALPRFGDYQDAMMEGQAWLYHSILSPYINIGLLDPVEVCRAVEDAWKAGDVPINAAEGFIRQIIGWREYIRGIYFLEGPEYAQRNALGHDRALPAFFWGGETRMNCVSQAVSQTREHGYAHHIQRLMVTGNFALLSGLDPQELQAWYMASYIDAFEWVMSANVIGMSQFADGGVVGSKPYVSSGNYIDRMSDYCKGCAYSVKDKTGENACPFNLLYWHFLDRHRDRFEENGRMGNMYRTWDRMDEDRRKTVLDEAEVWLKRLDAGETV</sequence>
<evidence type="ECO:0000313" key="2">
    <source>
        <dbReference type="Proteomes" id="UP000181897"/>
    </source>
</evidence>
<organism evidence="1 2">
    <name type="scientific">Sulfitobacter alexandrii</name>
    <dbReference type="NCBI Taxonomy" id="1917485"/>
    <lineage>
        <taxon>Bacteria</taxon>
        <taxon>Pseudomonadati</taxon>
        <taxon>Pseudomonadota</taxon>
        <taxon>Alphaproteobacteria</taxon>
        <taxon>Rhodobacterales</taxon>
        <taxon>Roseobacteraceae</taxon>
        <taxon>Sulfitobacter</taxon>
    </lineage>
</organism>
<dbReference type="STRING" id="1917485.BOO69_15535"/>
<dbReference type="Gene3D" id="1.25.40.80">
    <property type="match status" value="1"/>
</dbReference>